<gene>
    <name evidence="1" type="primary">sixA</name>
    <name evidence="1" type="ORF">JJB97_11305</name>
</gene>
<comment type="caution">
    <text evidence="1">The sequence shown here is derived from an EMBL/GenBank/DDBJ whole genome shotgun (WGS) entry which is preliminary data.</text>
</comment>
<dbReference type="CDD" id="cd07067">
    <property type="entry name" value="HP_PGM_like"/>
    <property type="match status" value="1"/>
</dbReference>
<dbReference type="SUPFAM" id="SSF53254">
    <property type="entry name" value="Phosphoglycerate mutase-like"/>
    <property type="match status" value="1"/>
</dbReference>
<dbReference type="EC" id="3.1.3.-" evidence="1"/>
<dbReference type="AlphaFoldDB" id="A0A8K0XWW3"/>
<accession>A0A8K0XWW3</accession>
<dbReference type="GO" id="GO:0005737">
    <property type="term" value="C:cytoplasm"/>
    <property type="evidence" value="ECO:0007669"/>
    <property type="project" value="InterPro"/>
</dbReference>
<dbReference type="RefSeq" id="WP_238714125.1">
    <property type="nucleotide sequence ID" value="NZ_JAEPBH010000027.1"/>
</dbReference>
<dbReference type="Gene3D" id="3.40.50.1240">
    <property type="entry name" value="Phosphoglycerate mutase-like"/>
    <property type="match status" value="1"/>
</dbReference>
<dbReference type="EMBL" id="JAEPBH010000027">
    <property type="protein sequence ID" value="MBK4715905.1"/>
    <property type="molecule type" value="Genomic_DNA"/>
</dbReference>
<name>A0A8K0XWW3_9ENTR</name>
<dbReference type="FunFam" id="3.40.50.1240:FF:000004">
    <property type="entry name" value="Phosphohistidine phosphatase SixA"/>
    <property type="match status" value="1"/>
</dbReference>
<sequence>MQVFIMRHGDAALDAVSDSARPLTACGSDESHQMAAWLQNQKVSIERVLVSPYLRAEQTLGTVRSALTLPEKEDVLPELTPGGDVGLVGAYLEALADEGVASVLVISHLPLVGYLVAQLCPGETAPMFTTSAIANVTLDASTGQGVFNWQMSPCNLKMAKAI</sequence>
<dbReference type="InterPro" id="IPR013078">
    <property type="entry name" value="His_Pase_superF_clade-1"/>
</dbReference>
<keyword evidence="1" id="KW-0378">Hydrolase</keyword>
<reference evidence="1" key="1">
    <citation type="submission" date="2021-01" db="EMBL/GenBank/DDBJ databases">
        <title>Intestinitalea alba gen. nov., sp. nov., a novel genus of the family Enterobacteriaceae, isolated from the gut of the plastic-eating mealworm Tenebrio molitor L.</title>
        <authorList>
            <person name="Yang Y."/>
        </authorList>
    </citation>
    <scope>NUCLEOTIDE SEQUENCE</scope>
    <source>
        <strain evidence="1">BIT-L3</strain>
    </source>
</reference>
<dbReference type="NCBIfam" id="TIGR00249">
    <property type="entry name" value="sixA"/>
    <property type="match status" value="1"/>
</dbReference>
<proteinExistence type="predicted"/>
<dbReference type="Pfam" id="PF00300">
    <property type="entry name" value="His_Phos_1"/>
    <property type="match status" value="1"/>
</dbReference>
<organism evidence="1 2">
    <name type="scientific">Tenebrionibacter intestinalis</name>
    <dbReference type="NCBI Taxonomy" id="2799638"/>
    <lineage>
        <taxon>Bacteria</taxon>
        <taxon>Pseudomonadati</taxon>
        <taxon>Pseudomonadota</taxon>
        <taxon>Gammaproteobacteria</taxon>
        <taxon>Enterobacterales</taxon>
        <taxon>Enterobacteriaceae</taxon>
        <taxon>Tenebrionibacter/Tenebrionicola group</taxon>
        <taxon>Tenebrionibacter</taxon>
    </lineage>
</organism>
<evidence type="ECO:0000313" key="2">
    <source>
        <dbReference type="Proteomes" id="UP000659047"/>
    </source>
</evidence>
<dbReference type="GO" id="GO:0101006">
    <property type="term" value="F:protein histidine phosphatase activity"/>
    <property type="evidence" value="ECO:0007669"/>
    <property type="project" value="InterPro"/>
</dbReference>
<dbReference type="Proteomes" id="UP000659047">
    <property type="component" value="Unassembled WGS sequence"/>
</dbReference>
<keyword evidence="2" id="KW-1185">Reference proteome</keyword>
<dbReference type="InterPro" id="IPR004449">
    <property type="entry name" value="SixA"/>
</dbReference>
<dbReference type="InterPro" id="IPR029033">
    <property type="entry name" value="His_PPase_superfam"/>
</dbReference>
<protein>
    <submittedName>
        <fullName evidence="1">Phosphohistidine phosphatase SixA</fullName>
        <ecNumber evidence="1">3.1.3.-</ecNumber>
    </submittedName>
</protein>
<evidence type="ECO:0000313" key="1">
    <source>
        <dbReference type="EMBL" id="MBK4715905.1"/>
    </source>
</evidence>